<dbReference type="AlphaFoldDB" id="A0A5J5AZ26"/>
<protein>
    <submittedName>
        <fullName evidence="1">Uncharacterized protein</fullName>
    </submittedName>
</protein>
<keyword evidence="2" id="KW-1185">Reference proteome</keyword>
<name>A0A5J5AZ26_9ASTE</name>
<accession>A0A5J5AZ26</accession>
<sequence>MEGDMVTMDTSEQQWKHLMRRELSTEGSIYNTGAIFFRQDYREEPLNLISYTDFGAPESDQQNSECSIFFNPDLVSLENNASNSSNKNEPSVFSPGNLSPSSLNLSMAMATGNTVDEEMASQPVKFSDVGCDIPELKGDNFKKWKEKVLLHLGWMDIDYAMRKNEPPVVTNTSTEAEIALYEHWERSNRVSVMFIKTKISAGIRGSVDQHTKVHDLLKAIDE</sequence>
<dbReference type="Proteomes" id="UP000325577">
    <property type="component" value="Linkage Group LG17"/>
</dbReference>
<evidence type="ECO:0000313" key="1">
    <source>
        <dbReference type="EMBL" id="KAA8535629.1"/>
    </source>
</evidence>
<dbReference type="EMBL" id="CM018040">
    <property type="protein sequence ID" value="KAA8535629.1"/>
    <property type="molecule type" value="Genomic_DNA"/>
</dbReference>
<dbReference type="OrthoDB" id="1929566at2759"/>
<organism evidence="1 2">
    <name type="scientific">Nyssa sinensis</name>
    <dbReference type="NCBI Taxonomy" id="561372"/>
    <lineage>
        <taxon>Eukaryota</taxon>
        <taxon>Viridiplantae</taxon>
        <taxon>Streptophyta</taxon>
        <taxon>Embryophyta</taxon>
        <taxon>Tracheophyta</taxon>
        <taxon>Spermatophyta</taxon>
        <taxon>Magnoliopsida</taxon>
        <taxon>eudicotyledons</taxon>
        <taxon>Gunneridae</taxon>
        <taxon>Pentapetalae</taxon>
        <taxon>asterids</taxon>
        <taxon>Cornales</taxon>
        <taxon>Nyssaceae</taxon>
        <taxon>Nyssa</taxon>
    </lineage>
</organism>
<gene>
    <name evidence="1" type="ORF">F0562_030632</name>
</gene>
<proteinExistence type="predicted"/>
<reference evidence="1 2" key="1">
    <citation type="submission" date="2019-09" db="EMBL/GenBank/DDBJ databases">
        <title>A chromosome-level genome assembly of the Chinese tupelo Nyssa sinensis.</title>
        <authorList>
            <person name="Yang X."/>
            <person name="Kang M."/>
            <person name="Yang Y."/>
            <person name="Xiong H."/>
            <person name="Wang M."/>
            <person name="Zhang Z."/>
            <person name="Wang Z."/>
            <person name="Wu H."/>
            <person name="Ma T."/>
            <person name="Liu J."/>
            <person name="Xi Z."/>
        </authorList>
    </citation>
    <scope>NUCLEOTIDE SEQUENCE [LARGE SCALE GENOMIC DNA]</scope>
    <source>
        <strain evidence="1">J267</strain>
        <tissue evidence="1">Leaf</tissue>
    </source>
</reference>
<evidence type="ECO:0000313" key="2">
    <source>
        <dbReference type="Proteomes" id="UP000325577"/>
    </source>
</evidence>